<dbReference type="Proteomes" id="UP000266376">
    <property type="component" value="Unassembled WGS sequence"/>
</dbReference>
<evidence type="ECO:0000313" key="6">
    <source>
        <dbReference type="EMBL" id="RGW55958.1"/>
    </source>
</evidence>
<dbReference type="Pfam" id="PF00155">
    <property type="entry name" value="Aminotran_1_2"/>
    <property type="match status" value="1"/>
</dbReference>
<reference evidence="7 8" key="1">
    <citation type="submission" date="2018-08" db="EMBL/GenBank/DDBJ databases">
        <title>A genome reference for cultivated species of the human gut microbiota.</title>
        <authorList>
            <person name="Zou Y."/>
            <person name="Xue W."/>
            <person name="Luo G."/>
        </authorList>
    </citation>
    <scope>NUCLEOTIDE SEQUENCE [LARGE SCALE GENOMIC DNA]</scope>
    <source>
        <strain evidence="6 9">AF12-11</strain>
        <strain evidence="5 8">TF11-11</strain>
        <strain evidence="4 7">TM09-19AC</strain>
    </source>
</reference>
<accession>A0A3E4MIN7</accession>
<keyword evidence="5" id="KW-0808">Transferase</keyword>
<dbReference type="RefSeq" id="WP_117494053.1">
    <property type="nucleotide sequence ID" value="NZ_QSOI01000001.1"/>
</dbReference>
<comment type="caution">
    <text evidence="5">The sequence shown here is derived from an EMBL/GenBank/DDBJ whole genome shotgun (WGS) entry which is preliminary data.</text>
</comment>
<proteinExistence type="predicted"/>
<dbReference type="EMBL" id="QSOI01000001">
    <property type="protein sequence ID" value="RGI86698.1"/>
    <property type="molecule type" value="Genomic_DNA"/>
</dbReference>
<dbReference type="SUPFAM" id="SSF53383">
    <property type="entry name" value="PLP-dependent transferases"/>
    <property type="match status" value="1"/>
</dbReference>
<evidence type="ECO:0000313" key="5">
    <source>
        <dbReference type="EMBL" id="RGK49356.1"/>
    </source>
</evidence>
<evidence type="ECO:0000313" key="8">
    <source>
        <dbReference type="Proteomes" id="UP000261208"/>
    </source>
</evidence>
<evidence type="ECO:0000313" key="9">
    <source>
        <dbReference type="Proteomes" id="UP000266376"/>
    </source>
</evidence>
<evidence type="ECO:0000259" key="3">
    <source>
        <dbReference type="Pfam" id="PF00155"/>
    </source>
</evidence>
<dbReference type="Gene3D" id="3.90.1150.10">
    <property type="entry name" value="Aspartate Aminotransferase, domain 1"/>
    <property type="match status" value="1"/>
</dbReference>
<dbReference type="InterPro" id="IPR015424">
    <property type="entry name" value="PyrdxlP-dep_Trfase"/>
</dbReference>
<gene>
    <name evidence="6" type="ORF">DWV67_00645</name>
    <name evidence="5" type="ORF">DXD10_04220</name>
    <name evidence="4" type="ORF">DXD84_00600</name>
</gene>
<dbReference type="GO" id="GO:0030170">
    <property type="term" value="F:pyridoxal phosphate binding"/>
    <property type="evidence" value="ECO:0007669"/>
    <property type="project" value="InterPro"/>
</dbReference>
<name>A0A3E4MIN7_9FIRM</name>
<dbReference type="InterPro" id="IPR004839">
    <property type="entry name" value="Aminotransferase_I/II_large"/>
</dbReference>
<evidence type="ECO:0000313" key="4">
    <source>
        <dbReference type="EMBL" id="RGI86698.1"/>
    </source>
</evidence>
<comment type="cofactor">
    <cofactor evidence="1">
        <name>pyridoxal 5'-phosphate</name>
        <dbReference type="ChEBI" id="CHEBI:597326"/>
    </cofactor>
</comment>
<dbReference type="AlphaFoldDB" id="A0A3E4MIN7"/>
<evidence type="ECO:0000313" key="7">
    <source>
        <dbReference type="Proteomes" id="UP000260664"/>
    </source>
</evidence>
<evidence type="ECO:0000256" key="2">
    <source>
        <dbReference type="ARBA" id="ARBA00022898"/>
    </source>
</evidence>
<dbReference type="EMBL" id="QSAJ01000001">
    <property type="protein sequence ID" value="RGW55958.1"/>
    <property type="molecule type" value="Genomic_DNA"/>
</dbReference>
<sequence>MQKKPRKLHGGDIYRHPDVIDFSVNTNPLGTPESVKRAVQESVAKIEHYPDVRCEALRKAISRFEQVNMEEILCGNGAAELFFAAVQAVCPQKALVIAPSFSEYEEALRSVGAEVEYYYLCEEDNFQIREDYVDKLSEEIDMIFLCNPNNPTGQTIDRDMLIKILDRCKKQNIVVILDECFLEFLDEPNRYEMSNLRGEYPNLLIIKAFTKIFSMPGLRLGYAISSNPDILEEMSWKLQQWNVSVPAQMAGVAALENPKEYIRQTREYVSGQREYMRNIMKMMGYVVFASKANYLFFKGRPGLEKEALEAGFLIRDCQNYEGLSEGFYRIAVRTKEENERLITWLGRL</sequence>
<dbReference type="InterPro" id="IPR015421">
    <property type="entry name" value="PyrdxlP-dep_Trfase_major"/>
</dbReference>
<dbReference type="GO" id="GO:0008483">
    <property type="term" value="F:transaminase activity"/>
    <property type="evidence" value="ECO:0007669"/>
    <property type="project" value="UniProtKB-KW"/>
</dbReference>
<evidence type="ECO:0000256" key="1">
    <source>
        <dbReference type="ARBA" id="ARBA00001933"/>
    </source>
</evidence>
<organism evidence="5 8">
    <name type="scientific">Dorea formicigenerans</name>
    <dbReference type="NCBI Taxonomy" id="39486"/>
    <lineage>
        <taxon>Bacteria</taxon>
        <taxon>Bacillati</taxon>
        <taxon>Bacillota</taxon>
        <taxon>Clostridia</taxon>
        <taxon>Lachnospirales</taxon>
        <taxon>Lachnospiraceae</taxon>
        <taxon>Dorea</taxon>
    </lineage>
</organism>
<dbReference type="CDD" id="cd00609">
    <property type="entry name" value="AAT_like"/>
    <property type="match status" value="1"/>
</dbReference>
<protein>
    <submittedName>
        <fullName evidence="5">Aminotransferase class I/II-fold pyridoxal phosphate-dependent enzyme</fullName>
    </submittedName>
</protein>
<feature type="domain" description="Aminotransferase class I/classII large" evidence="3">
    <location>
        <begin position="18"/>
        <end position="343"/>
    </location>
</feature>
<keyword evidence="2" id="KW-0663">Pyridoxal phosphate</keyword>
<dbReference type="PANTHER" id="PTHR42885">
    <property type="entry name" value="HISTIDINOL-PHOSPHATE AMINOTRANSFERASE-RELATED"/>
    <property type="match status" value="1"/>
</dbReference>
<dbReference type="InterPro" id="IPR015422">
    <property type="entry name" value="PyrdxlP-dep_Trfase_small"/>
</dbReference>
<dbReference type="PANTHER" id="PTHR42885:SF1">
    <property type="entry name" value="THREONINE-PHOSPHATE DECARBOXYLASE"/>
    <property type="match status" value="1"/>
</dbReference>
<dbReference type="EMBL" id="QSQQ01000004">
    <property type="protein sequence ID" value="RGK49356.1"/>
    <property type="molecule type" value="Genomic_DNA"/>
</dbReference>
<dbReference type="Proteomes" id="UP000260664">
    <property type="component" value="Unassembled WGS sequence"/>
</dbReference>
<dbReference type="Proteomes" id="UP000261208">
    <property type="component" value="Unassembled WGS sequence"/>
</dbReference>
<dbReference type="Gene3D" id="3.40.640.10">
    <property type="entry name" value="Type I PLP-dependent aspartate aminotransferase-like (Major domain)"/>
    <property type="match status" value="1"/>
</dbReference>
<keyword evidence="5" id="KW-0032">Aminotransferase</keyword>